<proteinExistence type="predicted"/>
<keyword evidence="3" id="KW-0808">Transferase</keyword>
<dbReference type="GO" id="GO:0004674">
    <property type="term" value="F:protein serine/threonine kinase activity"/>
    <property type="evidence" value="ECO:0007669"/>
    <property type="project" value="UniProtKB-KW"/>
</dbReference>
<dbReference type="SMART" id="SM00220">
    <property type="entry name" value="S_TKc"/>
    <property type="match status" value="1"/>
</dbReference>
<evidence type="ECO:0000256" key="6">
    <source>
        <dbReference type="ARBA" id="ARBA00022840"/>
    </source>
</evidence>
<dbReference type="Pfam" id="PF00069">
    <property type="entry name" value="Pkinase"/>
    <property type="match status" value="1"/>
</dbReference>
<keyword evidence="5 10" id="KW-0418">Kinase</keyword>
<dbReference type="SUPFAM" id="SSF56112">
    <property type="entry name" value="Protein kinase-like (PK-like)"/>
    <property type="match status" value="1"/>
</dbReference>
<dbReference type="PROSITE" id="PS00108">
    <property type="entry name" value="PROTEIN_KINASE_ST"/>
    <property type="match status" value="1"/>
</dbReference>
<sequence>MGTVWRARDLALHREVALKEVRPTGSDPAREDPELARKMRERVLREARALARIDHPNVVRIHHIIDEPDMDYPWLVMELVRGGSLSGRLAEGDLSPAEAAVIGRGVLGALRAAHEAGICHRDVKPANVLLRTDGSPVLTDFGIAAIDEASRLTMTGGLAGSPEYIAPERLHGEEGNPASDLWSLGMLLYVAVEGHSPMRRPTTAATLAAVLRAQVPPPVRAGALTGVLRAVLVPDPAARPTAEQLDRMLAEAAVGRGTTTPEPFAFPPPPAPAPPAEPQFPHGRPTGPGLAQPTGQGLGHSTGPGFPPRRSSRRLNVVLIALPISAIALAGVLLLAVFVVFTNLFDGERQGSGAGEGDTDRSGVPKPVVTVNLLSPAGMRKVIAEFEKVTGSKKFMSLTVYPEYAFAKAPLRANKKLYDEYRYRDGRASRQRAGGTIGSDDGLVDLRTFNWNKVPVLFREAEKTLGVTNPKTRYIIVNPAWTFYGKKPVMMFYLSGPYGGGYLAANQKGTIVHRVKQG</sequence>
<evidence type="ECO:0000259" key="9">
    <source>
        <dbReference type="PROSITE" id="PS50011"/>
    </source>
</evidence>
<reference evidence="10 11" key="1">
    <citation type="submission" date="2019-09" db="EMBL/GenBank/DDBJ databases">
        <title>Actinomadura physcomitrii sp. nov., a novel actinomycete isolated from moss [Physcomitrium sphaericum (Ludw) Fuernr].</title>
        <authorList>
            <person name="Zhuang X."/>
            <person name="Liu C."/>
        </authorList>
    </citation>
    <scope>NUCLEOTIDE SEQUENCE [LARGE SCALE GENOMIC DNA]</scope>
    <source>
        <strain evidence="10 11">HMC1</strain>
    </source>
</reference>
<name>A0A6H9YNX8_9ACTN</name>
<evidence type="ECO:0000313" key="11">
    <source>
        <dbReference type="Proteomes" id="UP000468735"/>
    </source>
</evidence>
<dbReference type="Gene3D" id="1.10.510.10">
    <property type="entry name" value="Transferase(Phosphotransferase) domain 1"/>
    <property type="match status" value="1"/>
</dbReference>
<dbReference type="AlphaFoldDB" id="A0A6H9YNX8"/>
<evidence type="ECO:0000256" key="7">
    <source>
        <dbReference type="SAM" id="MobiDB-lite"/>
    </source>
</evidence>
<evidence type="ECO:0000256" key="2">
    <source>
        <dbReference type="ARBA" id="ARBA00022527"/>
    </source>
</evidence>
<accession>A0A6H9YNX8</accession>
<protein>
    <recommendedName>
        <fullName evidence="1">non-specific serine/threonine protein kinase</fullName>
        <ecNumber evidence="1">2.7.11.1</ecNumber>
    </recommendedName>
</protein>
<dbReference type="GO" id="GO:0005524">
    <property type="term" value="F:ATP binding"/>
    <property type="evidence" value="ECO:0007669"/>
    <property type="project" value="UniProtKB-KW"/>
</dbReference>
<feature type="region of interest" description="Disordered" evidence="7">
    <location>
        <begin position="257"/>
        <end position="309"/>
    </location>
</feature>
<feature type="compositionally biased region" description="Pro residues" evidence="7">
    <location>
        <begin position="264"/>
        <end position="278"/>
    </location>
</feature>
<dbReference type="PROSITE" id="PS50011">
    <property type="entry name" value="PROTEIN_KINASE_DOM"/>
    <property type="match status" value="1"/>
</dbReference>
<comment type="caution">
    <text evidence="10">The sequence shown here is derived from an EMBL/GenBank/DDBJ whole genome shotgun (WGS) entry which is preliminary data.</text>
</comment>
<keyword evidence="6" id="KW-0067">ATP-binding</keyword>
<feature type="transmembrane region" description="Helical" evidence="8">
    <location>
        <begin position="317"/>
        <end position="341"/>
    </location>
</feature>
<organism evidence="10 11">
    <name type="scientific">Actinomadura rudentiformis</name>
    <dbReference type="NCBI Taxonomy" id="359158"/>
    <lineage>
        <taxon>Bacteria</taxon>
        <taxon>Bacillati</taxon>
        <taxon>Actinomycetota</taxon>
        <taxon>Actinomycetes</taxon>
        <taxon>Streptosporangiales</taxon>
        <taxon>Thermomonosporaceae</taxon>
        <taxon>Actinomadura</taxon>
    </lineage>
</organism>
<keyword evidence="8" id="KW-0812">Transmembrane</keyword>
<evidence type="ECO:0000256" key="1">
    <source>
        <dbReference type="ARBA" id="ARBA00012513"/>
    </source>
</evidence>
<gene>
    <name evidence="10" type="ORF">F8566_36380</name>
</gene>
<evidence type="ECO:0000256" key="3">
    <source>
        <dbReference type="ARBA" id="ARBA00022679"/>
    </source>
</evidence>
<feature type="domain" description="Protein kinase" evidence="9">
    <location>
        <begin position="1"/>
        <end position="265"/>
    </location>
</feature>
<dbReference type="OrthoDB" id="3679634at2"/>
<dbReference type="InterPro" id="IPR008271">
    <property type="entry name" value="Ser/Thr_kinase_AS"/>
</dbReference>
<evidence type="ECO:0000256" key="4">
    <source>
        <dbReference type="ARBA" id="ARBA00022741"/>
    </source>
</evidence>
<dbReference type="InterPro" id="IPR000719">
    <property type="entry name" value="Prot_kinase_dom"/>
</dbReference>
<dbReference type="EC" id="2.7.11.1" evidence="1"/>
<evidence type="ECO:0000256" key="8">
    <source>
        <dbReference type="SAM" id="Phobius"/>
    </source>
</evidence>
<dbReference type="PANTHER" id="PTHR43289">
    <property type="entry name" value="MITOGEN-ACTIVATED PROTEIN KINASE KINASE KINASE 20-RELATED"/>
    <property type="match status" value="1"/>
</dbReference>
<evidence type="ECO:0000313" key="10">
    <source>
        <dbReference type="EMBL" id="KAB2343135.1"/>
    </source>
</evidence>
<evidence type="ECO:0000256" key="5">
    <source>
        <dbReference type="ARBA" id="ARBA00022777"/>
    </source>
</evidence>
<keyword evidence="2 10" id="KW-0723">Serine/threonine-protein kinase</keyword>
<keyword evidence="8" id="KW-0472">Membrane</keyword>
<keyword evidence="4" id="KW-0547">Nucleotide-binding</keyword>
<keyword evidence="11" id="KW-1185">Reference proteome</keyword>
<dbReference type="CDD" id="cd14014">
    <property type="entry name" value="STKc_PknB_like"/>
    <property type="match status" value="1"/>
</dbReference>
<dbReference type="EMBL" id="WBMT01000020">
    <property type="protein sequence ID" value="KAB2343135.1"/>
    <property type="molecule type" value="Genomic_DNA"/>
</dbReference>
<keyword evidence="8" id="KW-1133">Transmembrane helix</keyword>
<dbReference type="PANTHER" id="PTHR43289:SF6">
    <property type="entry name" value="SERINE_THREONINE-PROTEIN KINASE NEKL-3"/>
    <property type="match status" value="1"/>
</dbReference>
<dbReference type="Proteomes" id="UP000468735">
    <property type="component" value="Unassembled WGS sequence"/>
</dbReference>
<dbReference type="InterPro" id="IPR011009">
    <property type="entry name" value="Kinase-like_dom_sf"/>
</dbReference>